<dbReference type="EMBL" id="OC916591">
    <property type="protein sequence ID" value="CAD7644682.1"/>
    <property type="molecule type" value="Genomic_DNA"/>
</dbReference>
<dbReference type="PANTHER" id="PTHR10704:SF44">
    <property type="entry name" value="LD35051P-RELATED"/>
    <property type="match status" value="1"/>
</dbReference>
<dbReference type="InterPro" id="IPR027417">
    <property type="entry name" value="P-loop_NTPase"/>
</dbReference>
<reference evidence="2" key="1">
    <citation type="submission" date="2020-11" db="EMBL/GenBank/DDBJ databases">
        <authorList>
            <person name="Tran Van P."/>
        </authorList>
    </citation>
    <scope>NUCLEOTIDE SEQUENCE</scope>
</reference>
<dbReference type="AlphaFoldDB" id="A0A7R9QH55"/>
<dbReference type="InterPro" id="IPR051135">
    <property type="entry name" value="Gal/GlcNAc/GalNAc_ST"/>
</dbReference>
<dbReference type="Gene3D" id="3.40.50.300">
    <property type="entry name" value="P-loop containing nucleotide triphosphate hydrolases"/>
    <property type="match status" value="1"/>
</dbReference>
<keyword evidence="3" id="KW-1185">Reference proteome</keyword>
<dbReference type="OrthoDB" id="6138663at2759"/>
<dbReference type="EMBL" id="CAJPVJ010001766">
    <property type="protein sequence ID" value="CAG2165259.1"/>
    <property type="molecule type" value="Genomic_DNA"/>
</dbReference>
<evidence type="ECO:0000259" key="1">
    <source>
        <dbReference type="Pfam" id="PF00685"/>
    </source>
</evidence>
<dbReference type="GO" id="GO:0006044">
    <property type="term" value="P:N-acetylglucosamine metabolic process"/>
    <property type="evidence" value="ECO:0007669"/>
    <property type="project" value="TreeGrafter"/>
</dbReference>
<evidence type="ECO:0000313" key="3">
    <source>
        <dbReference type="Proteomes" id="UP000728032"/>
    </source>
</evidence>
<dbReference type="SUPFAM" id="SSF52540">
    <property type="entry name" value="P-loop containing nucleoside triphosphate hydrolases"/>
    <property type="match status" value="1"/>
</dbReference>
<protein>
    <recommendedName>
        <fullName evidence="1">Sulfotransferase domain-containing protein</fullName>
    </recommendedName>
</protein>
<feature type="domain" description="Sulfotransferase" evidence="1">
    <location>
        <begin position="14"/>
        <end position="123"/>
    </location>
</feature>
<dbReference type="GO" id="GO:0006790">
    <property type="term" value="P:sulfur compound metabolic process"/>
    <property type="evidence" value="ECO:0007669"/>
    <property type="project" value="TreeGrafter"/>
</dbReference>
<organism evidence="2">
    <name type="scientific">Oppiella nova</name>
    <dbReference type="NCBI Taxonomy" id="334625"/>
    <lineage>
        <taxon>Eukaryota</taxon>
        <taxon>Metazoa</taxon>
        <taxon>Ecdysozoa</taxon>
        <taxon>Arthropoda</taxon>
        <taxon>Chelicerata</taxon>
        <taxon>Arachnida</taxon>
        <taxon>Acari</taxon>
        <taxon>Acariformes</taxon>
        <taxon>Sarcoptiformes</taxon>
        <taxon>Oribatida</taxon>
        <taxon>Brachypylina</taxon>
        <taxon>Oppioidea</taxon>
        <taxon>Oppiidae</taxon>
        <taxon>Oppiella</taxon>
    </lineage>
</organism>
<sequence>MQWCLNSPNCTDVDVLCQRMRTDINAVLQIKKWSNVNITFVRYEDIALKPYETAKRLYNNLDLEYTPAVQMWVKEHTRKEDILGNPHSTRRDSQRAPLSWIPRMTVNDVLEVQEYCYDVMQNLGYKLINDLVYDDNDTQALNNYTLDQILDTKYPLLDLMS</sequence>
<evidence type="ECO:0000313" key="2">
    <source>
        <dbReference type="EMBL" id="CAD7644682.1"/>
    </source>
</evidence>
<gene>
    <name evidence="2" type="ORF">ONB1V03_LOCUS4804</name>
</gene>
<dbReference type="PANTHER" id="PTHR10704">
    <property type="entry name" value="CARBOHYDRATE SULFOTRANSFERASE"/>
    <property type="match status" value="1"/>
</dbReference>
<dbReference type="Pfam" id="PF00685">
    <property type="entry name" value="Sulfotransfer_1"/>
    <property type="match status" value="1"/>
</dbReference>
<dbReference type="GO" id="GO:0001517">
    <property type="term" value="F:N-acetylglucosamine 6-O-sulfotransferase activity"/>
    <property type="evidence" value="ECO:0007669"/>
    <property type="project" value="TreeGrafter"/>
</dbReference>
<name>A0A7R9QH55_9ACAR</name>
<dbReference type="Proteomes" id="UP000728032">
    <property type="component" value="Unassembled WGS sequence"/>
</dbReference>
<dbReference type="InterPro" id="IPR000863">
    <property type="entry name" value="Sulfotransferase_dom"/>
</dbReference>
<proteinExistence type="predicted"/>
<accession>A0A7R9QH55</accession>